<dbReference type="EMBL" id="FOJG01000001">
    <property type="protein sequence ID" value="SEW37682.1"/>
    <property type="molecule type" value="Genomic_DNA"/>
</dbReference>
<evidence type="ECO:0000313" key="2">
    <source>
        <dbReference type="Proteomes" id="UP000199310"/>
    </source>
</evidence>
<dbReference type="Proteomes" id="UP000199310">
    <property type="component" value="Unassembled WGS sequence"/>
</dbReference>
<dbReference type="STRING" id="29529.SAMN04488122_2535"/>
<dbReference type="PROSITE" id="PS51257">
    <property type="entry name" value="PROKAR_LIPOPROTEIN"/>
    <property type="match status" value="1"/>
</dbReference>
<gene>
    <name evidence="1" type="ORF">SAMN04488122_2535</name>
</gene>
<reference evidence="2" key="1">
    <citation type="submission" date="2016-10" db="EMBL/GenBank/DDBJ databases">
        <authorList>
            <person name="Varghese N."/>
            <person name="Submissions S."/>
        </authorList>
    </citation>
    <scope>NUCLEOTIDE SEQUENCE [LARGE SCALE GENOMIC DNA]</scope>
    <source>
        <strain evidence="2">DSM 3695</strain>
    </source>
</reference>
<dbReference type="OrthoDB" id="1092914at2"/>
<sequence length="274" mass="30519">MKTFIYAIAVLLVLAAGCKKADLLIYNDITRVQLSDTTTMSATFVYIPPAITRDTIYIQVNTIGDVADHDRTVELTQVPEYDYTYVRDPVTNQITDTLIKERPFKAVAGVHYLDLKDKSIQSLMVVKAHQAVANIPVVLLRDTSLKNNSYRLRVQLVANDQFGLGEVNARAKTLVFSDRLERFYSWRVDNTSASAFSLFGKYSTGKHQFMVDVLKANIDEEWFQAVLSSGAAQQYRTVLKQALADFNVDPANIASGKAPLRETTAPGALVVTFP</sequence>
<protein>
    <recommendedName>
        <fullName evidence="3">DUF4843 domain-containing protein</fullName>
    </recommendedName>
</protein>
<organism evidence="1 2">
    <name type="scientific">Chitinophaga arvensicola</name>
    <dbReference type="NCBI Taxonomy" id="29529"/>
    <lineage>
        <taxon>Bacteria</taxon>
        <taxon>Pseudomonadati</taxon>
        <taxon>Bacteroidota</taxon>
        <taxon>Chitinophagia</taxon>
        <taxon>Chitinophagales</taxon>
        <taxon>Chitinophagaceae</taxon>
        <taxon>Chitinophaga</taxon>
    </lineage>
</organism>
<dbReference type="InterPro" id="IPR032299">
    <property type="entry name" value="DUF4843"/>
</dbReference>
<evidence type="ECO:0000313" key="1">
    <source>
        <dbReference type="EMBL" id="SEW37682.1"/>
    </source>
</evidence>
<accession>A0A1I0RA12</accession>
<proteinExistence type="predicted"/>
<name>A0A1I0RA12_9BACT</name>
<dbReference type="RefSeq" id="WP_089895168.1">
    <property type="nucleotide sequence ID" value="NZ_FOJG01000001.1"/>
</dbReference>
<keyword evidence="2" id="KW-1185">Reference proteome</keyword>
<dbReference type="Pfam" id="PF16132">
    <property type="entry name" value="DUF4843"/>
    <property type="match status" value="1"/>
</dbReference>
<dbReference type="AlphaFoldDB" id="A0A1I0RA12"/>
<evidence type="ECO:0008006" key="3">
    <source>
        <dbReference type="Google" id="ProtNLM"/>
    </source>
</evidence>